<evidence type="ECO:0000313" key="9">
    <source>
        <dbReference type="Proteomes" id="UP000320011"/>
    </source>
</evidence>
<dbReference type="PANTHER" id="PTHR43466:SF1">
    <property type="entry name" value="2-OXO-4-HYDROXY-4-CARBOXY-5-UREIDOIMIDAZOLINE DECARBOXYLASE-RELATED"/>
    <property type="match status" value="1"/>
</dbReference>
<dbReference type="OrthoDB" id="5243781at2"/>
<feature type="domain" description="Oxo-4-hydroxy-4-carboxy-5-ureidoimidazoline decarboxylase" evidence="7">
    <location>
        <begin position="16"/>
        <end position="158"/>
    </location>
</feature>
<evidence type="ECO:0000256" key="2">
    <source>
        <dbReference type="ARBA" id="ARBA00004754"/>
    </source>
</evidence>
<dbReference type="EMBL" id="VJWX01000074">
    <property type="protein sequence ID" value="TVT54250.1"/>
    <property type="molecule type" value="Genomic_DNA"/>
</dbReference>
<dbReference type="Gene3D" id="1.10.3330.10">
    <property type="entry name" value="Oxo-4-hydroxy-4-carboxy-5-ureidoimidazoline decarboxylase"/>
    <property type="match status" value="1"/>
</dbReference>
<keyword evidence="4" id="KW-0659">Purine metabolism</keyword>
<evidence type="ECO:0000259" key="7">
    <source>
        <dbReference type="Pfam" id="PF09349"/>
    </source>
</evidence>
<evidence type="ECO:0000313" key="8">
    <source>
        <dbReference type="EMBL" id="TVT54250.1"/>
    </source>
</evidence>
<gene>
    <name evidence="8" type="primary">uraD</name>
    <name evidence="8" type="ORF">FNH05_10585</name>
</gene>
<dbReference type="GO" id="GO:0051997">
    <property type="term" value="F:2-oxo-4-hydroxy-4-carboxy-5-ureidoimidazoline decarboxylase activity"/>
    <property type="evidence" value="ECO:0007669"/>
    <property type="project" value="UniProtKB-EC"/>
</dbReference>
<dbReference type="Pfam" id="PF09349">
    <property type="entry name" value="OHCU_decarbox"/>
    <property type="match status" value="1"/>
</dbReference>
<evidence type="ECO:0000256" key="1">
    <source>
        <dbReference type="ARBA" id="ARBA00001163"/>
    </source>
</evidence>
<dbReference type="NCBIfam" id="NF010372">
    <property type="entry name" value="PRK13798.1"/>
    <property type="match status" value="1"/>
</dbReference>
<dbReference type="EC" id="4.1.1.97" evidence="3"/>
<keyword evidence="9" id="KW-1185">Reference proteome</keyword>
<keyword evidence="5" id="KW-0210">Decarboxylase</keyword>
<reference evidence="8 9" key="1">
    <citation type="submission" date="2019-07" db="EMBL/GenBank/DDBJ databases">
        <authorList>
            <person name="Duangmal K."/>
            <person name="Teo W.F.A."/>
        </authorList>
    </citation>
    <scope>NUCLEOTIDE SEQUENCE [LARGE SCALE GENOMIC DNA]</scope>
    <source>
        <strain evidence="8 9">TBRC 6029</strain>
    </source>
</reference>
<dbReference type="InterPro" id="IPR036778">
    <property type="entry name" value="OHCU_decarboxylase_sf"/>
</dbReference>
<reference evidence="8 9" key="2">
    <citation type="submission" date="2019-08" db="EMBL/GenBank/DDBJ databases">
        <title>Amycolatopsis acidicola sp. nov., isolated from peat swamp forest soil.</title>
        <authorList>
            <person name="Srisuk N."/>
        </authorList>
    </citation>
    <scope>NUCLEOTIDE SEQUENCE [LARGE SCALE GENOMIC DNA]</scope>
    <source>
        <strain evidence="8 9">TBRC 6029</strain>
    </source>
</reference>
<dbReference type="InterPro" id="IPR018020">
    <property type="entry name" value="OHCU_decarboxylase"/>
</dbReference>
<organism evidence="8 9">
    <name type="scientific">Amycolatopsis rhizosphaerae</name>
    <dbReference type="NCBI Taxonomy" id="2053003"/>
    <lineage>
        <taxon>Bacteria</taxon>
        <taxon>Bacillati</taxon>
        <taxon>Actinomycetota</taxon>
        <taxon>Actinomycetes</taxon>
        <taxon>Pseudonocardiales</taxon>
        <taxon>Pseudonocardiaceae</taxon>
        <taxon>Amycolatopsis</taxon>
    </lineage>
</organism>
<dbReference type="GO" id="GO:0019628">
    <property type="term" value="P:urate catabolic process"/>
    <property type="evidence" value="ECO:0007669"/>
    <property type="project" value="TreeGrafter"/>
</dbReference>
<accession>A0A558CZS6</accession>
<name>A0A558CZS6_9PSEU</name>
<dbReference type="InterPro" id="IPR017595">
    <property type="entry name" value="OHCU_decarboxylase-2"/>
</dbReference>
<keyword evidence="6 8" id="KW-0456">Lyase</keyword>
<protein>
    <recommendedName>
        <fullName evidence="3">2-oxo-4-hydroxy-4-carboxy-5-ureidoimidazoline decarboxylase</fullName>
        <ecNumber evidence="3">4.1.1.97</ecNumber>
    </recommendedName>
</protein>
<evidence type="ECO:0000256" key="6">
    <source>
        <dbReference type="ARBA" id="ARBA00023239"/>
    </source>
</evidence>
<evidence type="ECO:0000256" key="4">
    <source>
        <dbReference type="ARBA" id="ARBA00022631"/>
    </source>
</evidence>
<sequence>MLKEDPLVPLDLAGFNTTPVDQAATLLAGCLEVPRWVDTVLDGRPYPSLAALRAVAAGITLTPEEIRRAMAAHPRIGERPTALSRSEQSGVDSTAADRFRAANTEYEQRFGHVFLIRAAGRGGEEMLAALRERMGNDPETELAVAGRELVEIALLRLEKAVTA</sequence>
<comment type="catalytic activity">
    <reaction evidence="1">
        <text>5-hydroxy-2-oxo-4-ureido-2,5-dihydro-1H-imidazole-5-carboxylate + H(+) = (S)-allantoin + CO2</text>
        <dbReference type="Rhea" id="RHEA:26301"/>
        <dbReference type="ChEBI" id="CHEBI:15378"/>
        <dbReference type="ChEBI" id="CHEBI:15678"/>
        <dbReference type="ChEBI" id="CHEBI:16526"/>
        <dbReference type="ChEBI" id="CHEBI:58639"/>
        <dbReference type="EC" id="4.1.1.97"/>
    </reaction>
</comment>
<comment type="pathway">
    <text evidence="2">Purine metabolism; urate degradation; (S)-allantoin from urate: step 3/3.</text>
</comment>
<dbReference type="AlphaFoldDB" id="A0A558CZS6"/>
<evidence type="ECO:0000256" key="5">
    <source>
        <dbReference type="ARBA" id="ARBA00022793"/>
    </source>
</evidence>
<dbReference type="NCBIfam" id="TIGR03180">
    <property type="entry name" value="UraD_2"/>
    <property type="match status" value="1"/>
</dbReference>
<comment type="caution">
    <text evidence="8">The sequence shown here is derived from an EMBL/GenBank/DDBJ whole genome shotgun (WGS) entry which is preliminary data.</text>
</comment>
<dbReference type="GO" id="GO:0006144">
    <property type="term" value="P:purine nucleobase metabolic process"/>
    <property type="evidence" value="ECO:0007669"/>
    <property type="project" value="UniProtKB-KW"/>
</dbReference>
<dbReference type="SUPFAM" id="SSF158694">
    <property type="entry name" value="UraD-Like"/>
    <property type="match status" value="1"/>
</dbReference>
<proteinExistence type="predicted"/>
<evidence type="ECO:0000256" key="3">
    <source>
        <dbReference type="ARBA" id="ARBA00012257"/>
    </source>
</evidence>
<dbReference type="PANTHER" id="PTHR43466">
    <property type="entry name" value="2-OXO-4-HYDROXY-4-CARBOXY-5-UREIDOIMIDAZOLINE DECARBOXYLASE-RELATED"/>
    <property type="match status" value="1"/>
</dbReference>
<dbReference type="Proteomes" id="UP000320011">
    <property type="component" value="Unassembled WGS sequence"/>
</dbReference>